<evidence type="ECO:0000259" key="2">
    <source>
        <dbReference type="PROSITE" id="PS50104"/>
    </source>
</evidence>
<reference evidence="3 4" key="1">
    <citation type="submission" date="2018-11" db="EMBL/GenBank/DDBJ databases">
        <title>Genomic Encyclopedia of Type Strains, Phase IV (KMG-IV): sequencing the most valuable type-strain genomes for metagenomic binning, comparative biology and taxonomic classification.</title>
        <authorList>
            <person name="Goeker M."/>
        </authorList>
    </citation>
    <scope>NUCLEOTIDE SEQUENCE [LARGE SCALE GENOMIC DNA]</scope>
    <source>
        <strain evidence="3 4">DSM 21945</strain>
    </source>
</reference>
<feature type="transmembrane region" description="Helical" evidence="1">
    <location>
        <begin position="174"/>
        <end position="196"/>
    </location>
</feature>
<dbReference type="Gene3D" id="3.40.50.10140">
    <property type="entry name" value="Toll/interleukin-1 receptor homology (TIR) domain"/>
    <property type="match status" value="1"/>
</dbReference>
<keyword evidence="1" id="KW-0812">Transmembrane</keyword>
<dbReference type="PROSITE" id="PS50104">
    <property type="entry name" value="TIR"/>
    <property type="match status" value="1"/>
</dbReference>
<keyword evidence="4" id="KW-1185">Reference proteome</keyword>
<dbReference type="InterPro" id="IPR035897">
    <property type="entry name" value="Toll_tir_struct_dom_sf"/>
</dbReference>
<dbReference type="Pfam" id="PF13676">
    <property type="entry name" value="TIR_2"/>
    <property type="match status" value="1"/>
</dbReference>
<dbReference type="GO" id="GO:0007165">
    <property type="term" value="P:signal transduction"/>
    <property type="evidence" value="ECO:0007669"/>
    <property type="project" value="InterPro"/>
</dbReference>
<dbReference type="SUPFAM" id="SSF52200">
    <property type="entry name" value="Toll/Interleukin receptor TIR domain"/>
    <property type="match status" value="1"/>
</dbReference>
<keyword evidence="1" id="KW-1133">Transmembrane helix</keyword>
<name>A0A3N1P6Q2_9GAMM</name>
<feature type="domain" description="TIR" evidence="2">
    <location>
        <begin position="1"/>
        <end position="101"/>
    </location>
</feature>
<protein>
    <submittedName>
        <fullName evidence="3">TIR domain-containing protein</fullName>
    </submittedName>
</protein>
<feature type="transmembrane region" description="Helical" evidence="1">
    <location>
        <begin position="140"/>
        <end position="159"/>
    </location>
</feature>
<proteinExistence type="predicted"/>
<evidence type="ECO:0000313" key="3">
    <source>
        <dbReference type="EMBL" id="ROQ27674.1"/>
    </source>
</evidence>
<evidence type="ECO:0000256" key="1">
    <source>
        <dbReference type="SAM" id="Phobius"/>
    </source>
</evidence>
<dbReference type="InterPro" id="IPR000157">
    <property type="entry name" value="TIR_dom"/>
</dbReference>
<dbReference type="Proteomes" id="UP000268033">
    <property type="component" value="Unassembled WGS sequence"/>
</dbReference>
<organism evidence="3 4">
    <name type="scientific">Gallaecimonas pentaromativorans</name>
    <dbReference type="NCBI Taxonomy" id="584787"/>
    <lineage>
        <taxon>Bacteria</taxon>
        <taxon>Pseudomonadati</taxon>
        <taxon>Pseudomonadota</taxon>
        <taxon>Gammaproteobacteria</taxon>
        <taxon>Enterobacterales</taxon>
        <taxon>Gallaecimonadaceae</taxon>
        <taxon>Gallaecimonas</taxon>
    </lineage>
</organism>
<dbReference type="EMBL" id="RJUL01000004">
    <property type="protein sequence ID" value="ROQ27674.1"/>
    <property type="molecule type" value="Genomic_DNA"/>
</dbReference>
<keyword evidence="1" id="KW-0472">Membrane</keyword>
<dbReference type="AlphaFoldDB" id="A0A3N1P6Q2"/>
<sequence>MDVDSLLPGQDISSTLFQNLRKSDFMIVLISDNSNNSKWVMSEIGAALSYSSERPQFSLIPVVLGEPEIPDTIKHKLYLQSISGNIEEVIPKILESMSLLLGRREARKEKSDNIKRSTDDYIKSIISDLEIKQKNSKRTYYLWNVIGFLFLAGSAVYLLSNVSFTSPHVDMKSLAYSLIKTGLALSFTVACSRYSFLMSKIALDESMTLGERIHAISFGKIFIQMFSDEFTKDEMYKVFENWNTSPKNTTERYKTDDYDPNLLKVFKELVESIKK</sequence>
<comment type="caution">
    <text evidence="3">The sequence shown here is derived from an EMBL/GenBank/DDBJ whole genome shotgun (WGS) entry which is preliminary data.</text>
</comment>
<gene>
    <name evidence="3" type="ORF">EDC28_104332</name>
</gene>
<accession>A0A3N1P6Q2</accession>
<evidence type="ECO:0000313" key="4">
    <source>
        <dbReference type="Proteomes" id="UP000268033"/>
    </source>
</evidence>